<name>A0A0C3QL21_9AGAM</name>
<evidence type="ECO:0000313" key="1">
    <source>
        <dbReference type="EMBL" id="KIO27234.1"/>
    </source>
</evidence>
<keyword evidence="2" id="KW-1185">Reference proteome</keyword>
<dbReference type="HOGENOM" id="CLU_3093292_0_0_1"/>
<reference evidence="1 2" key="1">
    <citation type="submission" date="2014-04" db="EMBL/GenBank/DDBJ databases">
        <authorList>
            <consortium name="DOE Joint Genome Institute"/>
            <person name="Kuo A."/>
            <person name="Girlanda M."/>
            <person name="Perotto S."/>
            <person name="Kohler A."/>
            <person name="Nagy L.G."/>
            <person name="Floudas D."/>
            <person name="Copeland A."/>
            <person name="Barry K.W."/>
            <person name="Cichocki N."/>
            <person name="Veneault-Fourrey C."/>
            <person name="LaButti K."/>
            <person name="Lindquist E.A."/>
            <person name="Lipzen A."/>
            <person name="Lundell T."/>
            <person name="Morin E."/>
            <person name="Murat C."/>
            <person name="Sun H."/>
            <person name="Tunlid A."/>
            <person name="Henrissat B."/>
            <person name="Grigoriev I.V."/>
            <person name="Hibbett D.S."/>
            <person name="Martin F."/>
            <person name="Nordberg H.P."/>
            <person name="Cantor M.N."/>
            <person name="Hua S.X."/>
        </authorList>
    </citation>
    <scope>NUCLEOTIDE SEQUENCE [LARGE SCALE GENOMIC DNA]</scope>
    <source>
        <strain evidence="1 2">MUT 4182</strain>
    </source>
</reference>
<proteinExistence type="predicted"/>
<protein>
    <submittedName>
        <fullName evidence="1">Uncharacterized protein</fullName>
    </submittedName>
</protein>
<accession>A0A0C3QL21</accession>
<gene>
    <name evidence="1" type="ORF">M407DRAFT_243417</name>
</gene>
<reference evidence="2" key="2">
    <citation type="submission" date="2015-01" db="EMBL/GenBank/DDBJ databases">
        <title>Evolutionary Origins and Diversification of the Mycorrhizal Mutualists.</title>
        <authorList>
            <consortium name="DOE Joint Genome Institute"/>
            <consortium name="Mycorrhizal Genomics Consortium"/>
            <person name="Kohler A."/>
            <person name="Kuo A."/>
            <person name="Nagy L.G."/>
            <person name="Floudas D."/>
            <person name="Copeland A."/>
            <person name="Barry K.W."/>
            <person name="Cichocki N."/>
            <person name="Veneault-Fourrey C."/>
            <person name="LaButti K."/>
            <person name="Lindquist E.A."/>
            <person name="Lipzen A."/>
            <person name="Lundell T."/>
            <person name="Morin E."/>
            <person name="Murat C."/>
            <person name="Riley R."/>
            <person name="Ohm R."/>
            <person name="Sun H."/>
            <person name="Tunlid A."/>
            <person name="Henrissat B."/>
            <person name="Grigoriev I.V."/>
            <person name="Hibbett D.S."/>
            <person name="Martin F."/>
        </authorList>
    </citation>
    <scope>NUCLEOTIDE SEQUENCE [LARGE SCALE GENOMIC DNA]</scope>
    <source>
        <strain evidence="2">MUT 4182</strain>
    </source>
</reference>
<organism evidence="1 2">
    <name type="scientific">Tulasnella calospora MUT 4182</name>
    <dbReference type="NCBI Taxonomy" id="1051891"/>
    <lineage>
        <taxon>Eukaryota</taxon>
        <taxon>Fungi</taxon>
        <taxon>Dikarya</taxon>
        <taxon>Basidiomycota</taxon>
        <taxon>Agaricomycotina</taxon>
        <taxon>Agaricomycetes</taxon>
        <taxon>Cantharellales</taxon>
        <taxon>Tulasnellaceae</taxon>
        <taxon>Tulasnella</taxon>
    </lineage>
</organism>
<dbReference type="Proteomes" id="UP000054248">
    <property type="component" value="Unassembled WGS sequence"/>
</dbReference>
<feature type="non-terminal residue" evidence="1">
    <location>
        <position position="52"/>
    </location>
</feature>
<dbReference type="EMBL" id="KN823012">
    <property type="protein sequence ID" value="KIO27234.1"/>
    <property type="molecule type" value="Genomic_DNA"/>
</dbReference>
<sequence>MKYCCAGPRTPESRTLVKTESAGHSTVTENPAIPNSLYLSVSVCFSLYSSRY</sequence>
<dbReference type="AlphaFoldDB" id="A0A0C3QL21"/>
<evidence type="ECO:0000313" key="2">
    <source>
        <dbReference type="Proteomes" id="UP000054248"/>
    </source>
</evidence>